<name>A0A8B7ZIW3_ACAPL</name>
<dbReference type="Gene3D" id="1.20.1280.50">
    <property type="match status" value="1"/>
</dbReference>
<evidence type="ECO:0000256" key="1">
    <source>
        <dbReference type="SAM" id="MobiDB-lite"/>
    </source>
</evidence>
<dbReference type="PANTHER" id="PTHR15739">
    <property type="entry name" value="ZINC FINGER PROTEIN"/>
    <property type="match status" value="1"/>
</dbReference>
<protein>
    <submittedName>
        <fullName evidence="4 5">Uncharacterized protein LOC110985982</fullName>
    </submittedName>
</protein>
<dbReference type="PROSITE" id="PS50181">
    <property type="entry name" value="FBOX"/>
    <property type="match status" value="1"/>
</dbReference>
<feature type="region of interest" description="Disordered" evidence="1">
    <location>
        <begin position="60"/>
        <end position="120"/>
    </location>
</feature>
<feature type="region of interest" description="Disordered" evidence="1">
    <location>
        <begin position="1"/>
        <end position="43"/>
    </location>
</feature>
<evidence type="ECO:0000313" key="3">
    <source>
        <dbReference type="Proteomes" id="UP000694845"/>
    </source>
</evidence>
<dbReference type="AlphaFoldDB" id="A0A8B7ZIW3"/>
<proteinExistence type="predicted"/>
<dbReference type="SUPFAM" id="SSF81383">
    <property type="entry name" value="F-box domain"/>
    <property type="match status" value="1"/>
</dbReference>
<organism evidence="3 5">
    <name type="scientific">Acanthaster planci</name>
    <name type="common">Crown-of-thorns starfish</name>
    <dbReference type="NCBI Taxonomy" id="133434"/>
    <lineage>
        <taxon>Eukaryota</taxon>
        <taxon>Metazoa</taxon>
        <taxon>Echinodermata</taxon>
        <taxon>Eleutherozoa</taxon>
        <taxon>Asterozoa</taxon>
        <taxon>Asteroidea</taxon>
        <taxon>Valvatacea</taxon>
        <taxon>Valvatida</taxon>
        <taxon>Acanthasteridae</taxon>
        <taxon>Acanthaster</taxon>
    </lineage>
</organism>
<dbReference type="OMA" id="DANILSW"/>
<dbReference type="RefSeq" id="XP_022103221.1">
    <property type="nucleotide sequence ID" value="XM_022247529.1"/>
</dbReference>
<dbReference type="InterPro" id="IPR036047">
    <property type="entry name" value="F-box-like_dom_sf"/>
</dbReference>
<reference evidence="4 5" key="1">
    <citation type="submission" date="2025-04" db="UniProtKB">
        <authorList>
            <consortium name="RefSeq"/>
        </authorList>
    </citation>
    <scope>IDENTIFICATION</scope>
</reference>
<evidence type="ECO:0000313" key="6">
    <source>
        <dbReference type="RefSeq" id="XP_022103222.1"/>
    </source>
</evidence>
<evidence type="ECO:0000259" key="2">
    <source>
        <dbReference type="PROSITE" id="PS50181"/>
    </source>
</evidence>
<evidence type="ECO:0000313" key="5">
    <source>
        <dbReference type="RefSeq" id="XP_022103221.1"/>
    </source>
</evidence>
<feature type="domain" description="F-box" evidence="2">
    <location>
        <begin position="146"/>
        <end position="192"/>
    </location>
</feature>
<feature type="compositionally biased region" description="Polar residues" evidence="1">
    <location>
        <begin position="1"/>
        <end position="14"/>
    </location>
</feature>
<dbReference type="GeneID" id="110985982"/>
<evidence type="ECO:0000313" key="4">
    <source>
        <dbReference type="RefSeq" id="XP_022103220.1"/>
    </source>
</evidence>
<dbReference type="Proteomes" id="UP000694845">
    <property type="component" value="Unplaced"/>
</dbReference>
<dbReference type="PANTHER" id="PTHR15739:SF5">
    <property type="entry name" value="LD23158P"/>
    <property type="match status" value="1"/>
</dbReference>
<feature type="compositionally biased region" description="Low complexity" evidence="1">
    <location>
        <begin position="24"/>
        <end position="34"/>
    </location>
</feature>
<keyword evidence="3" id="KW-1185">Reference proteome</keyword>
<dbReference type="Gene3D" id="3.80.10.10">
    <property type="entry name" value="Ribonuclease Inhibitor"/>
    <property type="match status" value="1"/>
</dbReference>
<dbReference type="RefSeq" id="XP_022103222.1">
    <property type="nucleotide sequence ID" value="XM_022247530.1"/>
</dbReference>
<gene>
    <name evidence="4 5 6" type="primary">LOC110985982</name>
</gene>
<accession>A0A8B7ZIW3</accession>
<dbReference type="RefSeq" id="XP_022103220.1">
    <property type="nucleotide sequence ID" value="XM_022247528.1"/>
</dbReference>
<feature type="compositionally biased region" description="Basic and acidic residues" evidence="1">
    <location>
        <begin position="102"/>
        <end position="113"/>
    </location>
</feature>
<feature type="compositionally biased region" description="Acidic residues" evidence="1">
    <location>
        <begin position="569"/>
        <end position="578"/>
    </location>
</feature>
<sequence>MASFSDNRSEAAQCSNSRDRRSSSSKPHISCHSPLKPSYLPPEDRIVRWASWETLNFRYKAPLKPSRKPGSASGSKKKQVKPKKEASKSGCQDSKKYHSKQKKDPDKTDHQEAMAESDTPCVAAAAEDSTSCADGPLTSDDLEHAGCHVSALPQCCLLRIFSYLPIGDLLRTGLVCQAWRQLSLDKSIWRSVALEDANILSWKRAAKAFQIHGTIALDFYNMENKGTANWDSMYCVFKKLPGLQYLRFGYVYTGLLTKIIQHLPDLKVLEVCWLTDENSEPLDGVTFDLGKLSKLIHLEELKIRSVSSLLQASMSFSGGLASIEKLKHLRKLSLTSLHESRIMPSEYQFLNKLPDLVELELGDCGNWRAETYSILGKLTNLRSLRLENGGCWCDEDFTPQCTCNISESLRKLTGLEKLELIMYTMPSDINPALQCLVKLQSLTFWPMVCLRGHVMGPCAAGCEAPLIQTNLDRCNALGNLRHLCQLTWGVPIITFDTPRQDYPYNVTTETAVKSAAVRSLTEILAKQLPETAVNILIVPVVMSKDHYEHSFFDLADDDDDSSGWSSDSEYWDTDDSDSDGDHGCAMDFGIPFGY</sequence>
<dbReference type="SUPFAM" id="SSF52058">
    <property type="entry name" value="L domain-like"/>
    <property type="match status" value="1"/>
</dbReference>
<dbReference type="OrthoDB" id="61560at2759"/>
<dbReference type="Pfam" id="PF12937">
    <property type="entry name" value="F-box-like"/>
    <property type="match status" value="1"/>
</dbReference>
<dbReference type="InterPro" id="IPR032675">
    <property type="entry name" value="LRR_dom_sf"/>
</dbReference>
<dbReference type="InterPro" id="IPR052283">
    <property type="entry name" value="GenomicStab_NeuMorph_Reg"/>
</dbReference>
<feature type="region of interest" description="Disordered" evidence="1">
    <location>
        <begin position="558"/>
        <end position="579"/>
    </location>
</feature>
<dbReference type="KEGG" id="aplc:110985982"/>
<dbReference type="InterPro" id="IPR001810">
    <property type="entry name" value="F-box_dom"/>
</dbReference>
<dbReference type="SMART" id="SM00256">
    <property type="entry name" value="FBOX"/>
    <property type="match status" value="1"/>
</dbReference>